<dbReference type="RefSeq" id="WP_236334243.1">
    <property type="nucleotide sequence ID" value="NZ_JAKIJS010000001.1"/>
</dbReference>
<dbReference type="Gene3D" id="2.40.10.350">
    <property type="entry name" value="Rod shape-determining protein MreC, domain 2"/>
    <property type="match status" value="1"/>
</dbReference>
<reference evidence="8 9" key="1">
    <citation type="submission" date="2022-01" db="EMBL/GenBank/DDBJ databases">
        <title>Alkalihalobacillus sp. EGI L200015, a novel bacterium isolated from a salt lake sediment.</title>
        <authorList>
            <person name="Gao L."/>
            <person name="Fang B.-Z."/>
            <person name="Li W.-J."/>
        </authorList>
    </citation>
    <scope>NUCLEOTIDE SEQUENCE [LARGE SCALE GENOMIC DNA]</scope>
    <source>
        <strain evidence="8 9">KCTC 12718</strain>
    </source>
</reference>
<evidence type="ECO:0000256" key="2">
    <source>
        <dbReference type="ARBA" id="ARBA00013855"/>
    </source>
</evidence>
<comment type="caution">
    <text evidence="8">The sequence shown here is derived from an EMBL/GenBank/DDBJ whole genome shotgun (WGS) entry which is preliminary data.</text>
</comment>
<comment type="similarity">
    <text evidence="1 5">Belongs to the MreC family.</text>
</comment>
<evidence type="ECO:0000313" key="9">
    <source>
        <dbReference type="Proteomes" id="UP001649381"/>
    </source>
</evidence>
<protein>
    <recommendedName>
        <fullName evidence="2 5">Cell shape-determining protein MreC</fullName>
    </recommendedName>
    <alternativeName>
        <fullName evidence="4 5">Cell shape protein MreC</fullName>
    </alternativeName>
</protein>
<sequence>MPQFFSNKRLIILLVSMIVLVAMIGFSMKERENISWPEQLLHDTVGWTQSIFYKPANFVAGFFGNAVEMKEIYEQNKVLKQQLNEYDKLASRVKDLKKDNESLRGTLKKEQTLSDYTVWHGTIIGRAPERWYQFIQIDVGKQAGIKPNMAVITDKGLIGKIHKVSAFHSTVELISNHDPNSRISAVVQGEKERVYGLIQGFDQKQKLLTMKMIGIDKELKKGQTVTTSGLGGIFPKGREIGKIVRFEPDKVEPTQTAYIEPAADLYDIHHVMVVKRKIQEVETETDTNTVEEEETS</sequence>
<organism evidence="8 9">
    <name type="scientific">Pseudalkalibacillus berkeleyi</name>
    <dbReference type="NCBI Taxonomy" id="1069813"/>
    <lineage>
        <taxon>Bacteria</taxon>
        <taxon>Bacillati</taxon>
        <taxon>Bacillota</taxon>
        <taxon>Bacilli</taxon>
        <taxon>Bacillales</taxon>
        <taxon>Fictibacillaceae</taxon>
        <taxon>Pseudalkalibacillus</taxon>
    </lineage>
</organism>
<gene>
    <name evidence="8" type="primary">mreC</name>
    <name evidence="8" type="ORF">L2716_10205</name>
</gene>
<dbReference type="Gene3D" id="2.40.10.340">
    <property type="entry name" value="Rod shape-determining protein MreC, domain 1"/>
    <property type="match status" value="1"/>
</dbReference>
<evidence type="ECO:0000259" key="7">
    <source>
        <dbReference type="Pfam" id="PF04085"/>
    </source>
</evidence>
<evidence type="ECO:0000313" key="8">
    <source>
        <dbReference type="EMBL" id="MCF6138096.1"/>
    </source>
</evidence>
<dbReference type="Gene3D" id="1.20.5.490">
    <property type="entry name" value="Single helix bin"/>
    <property type="match status" value="1"/>
</dbReference>
<dbReference type="InterPro" id="IPR055342">
    <property type="entry name" value="MreC_beta-barrel_core"/>
</dbReference>
<dbReference type="InterPro" id="IPR042177">
    <property type="entry name" value="Cell/Rod_1"/>
</dbReference>
<proteinExistence type="inferred from homology"/>
<dbReference type="Proteomes" id="UP001649381">
    <property type="component" value="Unassembled WGS sequence"/>
</dbReference>
<keyword evidence="9" id="KW-1185">Reference proteome</keyword>
<evidence type="ECO:0000256" key="5">
    <source>
        <dbReference type="PIRNR" id="PIRNR038471"/>
    </source>
</evidence>
<dbReference type="EMBL" id="JAKIJS010000001">
    <property type="protein sequence ID" value="MCF6138096.1"/>
    <property type="molecule type" value="Genomic_DNA"/>
</dbReference>
<dbReference type="NCBIfam" id="TIGR00219">
    <property type="entry name" value="mreC"/>
    <property type="match status" value="1"/>
</dbReference>
<accession>A0ABS9H2F1</accession>
<dbReference type="Pfam" id="PF04085">
    <property type="entry name" value="MreC"/>
    <property type="match status" value="1"/>
</dbReference>
<evidence type="ECO:0000256" key="3">
    <source>
        <dbReference type="ARBA" id="ARBA00022960"/>
    </source>
</evidence>
<keyword evidence="6" id="KW-0175">Coiled coil</keyword>
<dbReference type="PIRSF" id="PIRSF038471">
    <property type="entry name" value="MreC"/>
    <property type="match status" value="1"/>
</dbReference>
<evidence type="ECO:0000256" key="4">
    <source>
        <dbReference type="ARBA" id="ARBA00032089"/>
    </source>
</evidence>
<evidence type="ECO:0000256" key="1">
    <source>
        <dbReference type="ARBA" id="ARBA00009369"/>
    </source>
</evidence>
<name>A0ABS9H2F1_9BACL</name>
<feature type="domain" description="Rod shape-determining protein MreC beta-barrel core" evidence="7">
    <location>
        <begin position="123"/>
        <end position="275"/>
    </location>
</feature>
<keyword evidence="3 5" id="KW-0133">Cell shape</keyword>
<dbReference type="InterPro" id="IPR042175">
    <property type="entry name" value="Cell/Rod_MreC_2"/>
</dbReference>
<dbReference type="PANTHER" id="PTHR34138:SF1">
    <property type="entry name" value="CELL SHAPE-DETERMINING PROTEIN MREC"/>
    <property type="match status" value="1"/>
</dbReference>
<dbReference type="PANTHER" id="PTHR34138">
    <property type="entry name" value="CELL SHAPE-DETERMINING PROTEIN MREC"/>
    <property type="match status" value="1"/>
</dbReference>
<comment type="function">
    <text evidence="5">Involved in formation and maintenance of cell shape.</text>
</comment>
<evidence type="ECO:0000256" key="6">
    <source>
        <dbReference type="SAM" id="Coils"/>
    </source>
</evidence>
<feature type="coiled-coil region" evidence="6">
    <location>
        <begin position="69"/>
        <end position="113"/>
    </location>
</feature>
<dbReference type="InterPro" id="IPR007221">
    <property type="entry name" value="MreC"/>
</dbReference>